<feature type="transmembrane region" description="Helical" evidence="1">
    <location>
        <begin position="106"/>
        <end position="129"/>
    </location>
</feature>
<sequence>MPLEAVLTGWQIDAGLVSFGTVLMMLATDNWRVDLSPASMIRWMAYLDAIAFLVKYVCLALESPTCVTENIFAIVYEFLWSWKDACKYAYFVHKALTVSGNKGNKFIVWMTFGTSLILYWMYMCVQYTFEAPCPSRMSINYPVIALYAYWLCVEAGSAAFMIHKLKKVEAQLFTVGVPMDTDLQVFQKTETIHLIIFCLLMIPVTLCRIVSMFVWEAKPYNSIVVIFVYIQMWMTVTSNRLEKTKPKAPIFPNQSGQVASQIASQVASNLPKERETQSFHQLTSIKSPSMMTEIGFGTGSKKATFFSAEVSK</sequence>
<gene>
    <name evidence="2" type="ORF">BCR33DRAFT_714565</name>
</gene>
<accession>A0A1Y2CMB7</accession>
<evidence type="ECO:0000256" key="1">
    <source>
        <dbReference type="SAM" id="Phobius"/>
    </source>
</evidence>
<proteinExistence type="predicted"/>
<protein>
    <recommendedName>
        <fullName evidence="4">Transmembrane protein</fullName>
    </recommendedName>
</protein>
<reference evidence="2 3" key="1">
    <citation type="submission" date="2016-07" db="EMBL/GenBank/DDBJ databases">
        <title>Pervasive Adenine N6-methylation of Active Genes in Fungi.</title>
        <authorList>
            <consortium name="DOE Joint Genome Institute"/>
            <person name="Mondo S.J."/>
            <person name="Dannebaum R.O."/>
            <person name="Kuo R.C."/>
            <person name="Labutti K."/>
            <person name="Haridas S."/>
            <person name="Kuo A."/>
            <person name="Salamov A."/>
            <person name="Ahrendt S.R."/>
            <person name="Lipzen A."/>
            <person name="Sullivan W."/>
            <person name="Andreopoulos W.B."/>
            <person name="Clum A."/>
            <person name="Lindquist E."/>
            <person name="Daum C."/>
            <person name="Ramamoorthy G.K."/>
            <person name="Gryganskyi A."/>
            <person name="Culley D."/>
            <person name="Magnuson J.K."/>
            <person name="James T.Y."/>
            <person name="O'Malley M.A."/>
            <person name="Stajich J.E."/>
            <person name="Spatafora J.W."/>
            <person name="Visel A."/>
            <person name="Grigoriev I.V."/>
        </authorList>
    </citation>
    <scope>NUCLEOTIDE SEQUENCE [LARGE SCALE GENOMIC DNA]</scope>
    <source>
        <strain evidence="2 3">JEL800</strain>
    </source>
</reference>
<feature type="transmembrane region" description="Helical" evidence="1">
    <location>
        <begin position="141"/>
        <end position="162"/>
    </location>
</feature>
<dbReference type="Proteomes" id="UP000193642">
    <property type="component" value="Unassembled WGS sequence"/>
</dbReference>
<evidence type="ECO:0000313" key="2">
    <source>
        <dbReference type="EMBL" id="ORY48143.1"/>
    </source>
</evidence>
<comment type="caution">
    <text evidence="2">The sequence shown here is derived from an EMBL/GenBank/DDBJ whole genome shotgun (WGS) entry which is preliminary data.</text>
</comment>
<keyword evidence="1" id="KW-0812">Transmembrane</keyword>
<keyword evidence="1" id="KW-1133">Transmembrane helix</keyword>
<keyword evidence="1" id="KW-0472">Membrane</keyword>
<keyword evidence="3" id="KW-1185">Reference proteome</keyword>
<name>A0A1Y2CMB7_9FUNG</name>
<dbReference type="OrthoDB" id="2128781at2759"/>
<evidence type="ECO:0008006" key="4">
    <source>
        <dbReference type="Google" id="ProtNLM"/>
    </source>
</evidence>
<feature type="transmembrane region" description="Helical" evidence="1">
    <location>
        <begin position="194"/>
        <end position="214"/>
    </location>
</feature>
<feature type="transmembrane region" description="Helical" evidence="1">
    <location>
        <begin position="220"/>
        <end position="237"/>
    </location>
</feature>
<dbReference type="AlphaFoldDB" id="A0A1Y2CMB7"/>
<organism evidence="2 3">
    <name type="scientific">Rhizoclosmatium globosum</name>
    <dbReference type="NCBI Taxonomy" id="329046"/>
    <lineage>
        <taxon>Eukaryota</taxon>
        <taxon>Fungi</taxon>
        <taxon>Fungi incertae sedis</taxon>
        <taxon>Chytridiomycota</taxon>
        <taxon>Chytridiomycota incertae sedis</taxon>
        <taxon>Chytridiomycetes</taxon>
        <taxon>Chytridiales</taxon>
        <taxon>Chytriomycetaceae</taxon>
        <taxon>Rhizoclosmatium</taxon>
    </lineage>
</organism>
<dbReference type="EMBL" id="MCGO01000012">
    <property type="protein sequence ID" value="ORY48143.1"/>
    <property type="molecule type" value="Genomic_DNA"/>
</dbReference>
<evidence type="ECO:0000313" key="3">
    <source>
        <dbReference type="Proteomes" id="UP000193642"/>
    </source>
</evidence>